<sequence length="210" mass="23658">MARVASTRDTNEKTRRRTDLAHRINKVKWQWVGDVPRKIYNCWGRKVVEGDRELDVATCTYKYSATTQCDVRRRARHGRGLRPHATDFLCGLRGCGFGQNFECDNNDIIKVVANTKAVEAAGTERTKGLARTSFEVYSAGRAPPAHTMPITSRHRRDQQLPAAWPRDHVPAAPHQKSRATPTVSPDCVTRAFQRDVTARNHSNLPTEVAL</sequence>
<organism evidence="1 2">
    <name type="scientific">Eumeta variegata</name>
    <name type="common">Bagworm moth</name>
    <name type="synonym">Eumeta japonica</name>
    <dbReference type="NCBI Taxonomy" id="151549"/>
    <lineage>
        <taxon>Eukaryota</taxon>
        <taxon>Metazoa</taxon>
        <taxon>Ecdysozoa</taxon>
        <taxon>Arthropoda</taxon>
        <taxon>Hexapoda</taxon>
        <taxon>Insecta</taxon>
        <taxon>Pterygota</taxon>
        <taxon>Neoptera</taxon>
        <taxon>Endopterygota</taxon>
        <taxon>Lepidoptera</taxon>
        <taxon>Glossata</taxon>
        <taxon>Ditrysia</taxon>
        <taxon>Tineoidea</taxon>
        <taxon>Psychidae</taxon>
        <taxon>Oiketicinae</taxon>
        <taxon>Eumeta</taxon>
    </lineage>
</organism>
<evidence type="ECO:0000313" key="2">
    <source>
        <dbReference type="Proteomes" id="UP000299102"/>
    </source>
</evidence>
<keyword evidence="2" id="KW-1185">Reference proteome</keyword>
<dbReference type="OrthoDB" id="10637652at2759"/>
<accession>A0A4C1VLY7</accession>
<protein>
    <submittedName>
        <fullName evidence="1">Uncharacterized protein</fullName>
    </submittedName>
</protein>
<dbReference type="AlphaFoldDB" id="A0A4C1VLY7"/>
<dbReference type="EMBL" id="BGZK01000367">
    <property type="protein sequence ID" value="GBP39550.1"/>
    <property type="molecule type" value="Genomic_DNA"/>
</dbReference>
<dbReference type="Proteomes" id="UP000299102">
    <property type="component" value="Unassembled WGS sequence"/>
</dbReference>
<name>A0A4C1VLY7_EUMVA</name>
<evidence type="ECO:0000313" key="1">
    <source>
        <dbReference type="EMBL" id="GBP39550.1"/>
    </source>
</evidence>
<comment type="caution">
    <text evidence="1">The sequence shown here is derived from an EMBL/GenBank/DDBJ whole genome shotgun (WGS) entry which is preliminary data.</text>
</comment>
<proteinExistence type="predicted"/>
<reference evidence="1 2" key="1">
    <citation type="journal article" date="2019" name="Commun. Biol.">
        <title>The bagworm genome reveals a unique fibroin gene that provides high tensile strength.</title>
        <authorList>
            <person name="Kono N."/>
            <person name="Nakamura H."/>
            <person name="Ohtoshi R."/>
            <person name="Tomita M."/>
            <person name="Numata K."/>
            <person name="Arakawa K."/>
        </authorList>
    </citation>
    <scope>NUCLEOTIDE SEQUENCE [LARGE SCALE GENOMIC DNA]</scope>
</reference>
<gene>
    <name evidence="1" type="ORF">EVAR_32484_1</name>
</gene>